<feature type="transmembrane region" description="Helical" evidence="6">
    <location>
        <begin position="269"/>
        <end position="291"/>
    </location>
</feature>
<feature type="domain" description="Major facilitator superfamily (MFS) profile" evidence="7">
    <location>
        <begin position="19"/>
        <end position="458"/>
    </location>
</feature>
<sequence length="467" mass="47596">MNQARELGTWRDLWRYWRTAIVLAGGVLVGAVNIYLAASLLPTAVAEIGGERVYAWATTVFLVAQVIATLSVARTLSACGGVGAYVIGFGVFATGSLVCAVSPAMPILLVGRGIQGLGAGLLTGLGFALIYSALPQQLWVRGSALISAMFGLGNFVGPALGGLFAQYGSWRAAFAVLAIAAVLLCGLVPKALTEGERPPATALPVASLGLVVVAAAAVSVAGILEEPAWMVVSLLAGAVAVAAFITVERRASQPILPPSTYRSGSPLRWIYLSIMLLACGVAVEIFVPLFGQRMGNLTPLVAGFLGAALSFGWSAAQILVASVGSEAVIRRLRITGPVVLAAGFAVLGLLQSAQASTPVVIAWVPVLIIAGAGIGIAMPHLSVAAMTSVDDPVEGQQAAASVATVLTMATAFGAAIAGLLVNIGSPVMVTSARYLLFGFAGIVVLGLFTAIRVGNSTQRADIPVPTR</sequence>
<comment type="subcellular location">
    <subcellularLocation>
        <location evidence="1">Cell membrane</location>
        <topology evidence="1">Multi-pass membrane protein</topology>
    </subcellularLocation>
</comment>
<dbReference type="Gene3D" id="1.20.1720.10">
    <property type="entry name" value="Multidrug resistance protein D"/>
    <property type="match status" value="1"/>
</dbReference>
<dbReference type="Proteomes" id="UP000306378">
    <property type="component" value="Unassembled WGS sequence"/>
</dbReference>
<feature type="transmembrane region" description="Helical" evidence="6">
    <location>
        <begin position="362"/>
        <end position="386"/>
    </location>
</feature>
<evidence type="ECO:0000256" key="6">
    <source>
        <dbReference type="SAM" id="Phobius"/>
    </source>
</evidence>
<organism evidence="8 9">
    <name type="scientific">Nocardia cyriacigeorgica</name>
    <dbReference type="NCBI Taxonomy" id="135487"/>
    <lineage>
        <taxon>Bacteria</taxon>
        <taxon>Bacillati</taxon>
        <taxon>Actinomycetota</taxon>
        <taxon>Actinomycetes</taxon>
        <taxon>Mycobacteriales</taxon>
        <taxon>Nocardiaceae</taxon>
        <taxon>Nocardia</taxon>
    </lineage>
</organism>
<evidence type="ECO:0000256" key="1">
    <source>
        <dbReference type="ARBA" id="ARBA00004651"/>
    </source>
</evidence>
<feature type="transmembrane region" description="Helical" evidence="6">
    <location>
        <begin position="200"/>
        <end position="223"/>
    </location>
</feature>
<reference evidence="8 9" key="1">
    <citation type="submission" date="2019-05" db="EMBL/GenBank/DDBJ databases">
        <title>Genomes sequences of two Nocardia cyriacigeorgica environmental isolates, type strains Nocardia asteroides ATCC 19247 and Nocardia cyriacigeorgica DSM 44484.</title>
        <authorList>
            <person name="Vautrin F."/>
            <person name="Bergeron E."/>
            <person name="Dubost A."/>
            <person name="Abrouk D."/>
            <person name="Rodriguez Nava V."/>
            <person name="Pujic P."/>
        </authorList>
    </citation>
    <scope>NUCLEOTIDE SEQUENCE [LARGE SCALE GENOMIC DNA]</scope>
    <source>
        <strain evidence="8 9">EML 446</strain>
    </source>
</reference>
<dbReference type="InterPro" id="IPR020846">
    <property type="entry name" value="MFS_dom"/>
</dbReference>
<evidence type="ECO:0000256" key="2">
    <source>
        <dbReference type="ARBA" id="ARBA00022448"/>
    </source>
</evidence>
<dbReference type="PANTHER" id="PTHR23501">
    <property type="entry name" value="MAJOR FACILITATOR SUPERFAMILY"/>
    <property type="match status" value="1"/>
</dbReference>
<name>A0A5R8NK33_9NOCA</name>
<dbReference type="InterPro" id="IPR036259">
    <property type="entry name" value="MFS_trans_sf"/>
</dbReference>
<dbReference type="PROSITE" id="PS50850">
    <property type="entry name" value="MFS"/>
    <property type="match status" value="1"/>
</dbReference>
<keyword evidence="5 6" id="KW-0472">Membrane</keyword>
<keyword evidence="2" id="KW-0813">Transport</keyword>
<feature type="transmembrane region" description="Helical" evidence="6">
    <location>
        <begin position="332"/>
        <end position="350"/>
    </location>
</feature>
<evidence type="ECO:0000313" key="9">
    <source>
        <dbReference type="Proteomes" id="UP000306378"/>
    </source>
</evidence>
<dbReference type="GO" id="GO:0022857">
    <property type="term" value="F:transmembrane transporter activity"/>
    <property type="evidence" value="ECO:0007669"/>
    <property type="project" value="InterPro"/>
</dbReference>
<dbReference type="GO" id="GO:0005886">
    <property type="term" value="C:plasma membrane"/>
    <property type="evidence" value="ECO:0007669"/>
    <property type="project" value="UniProtKB-SubCell"/>
</dbReference>
<feature type="transmembrane region" description="Helical" evidence="6">
    <location>
        <begin position="398"/>
        <end position="420"/>
    </location>
</feature>
<feature type="transmembrane region" description="Helical" evidence="6">
    <location>
        <begin position="146"/>
        <end position="164"/>
    </location>
</feature>
<comment type="caution">
    <text evidence="8">The sequence shown here is derived from an EMBL/GenBank/DDBJ whole genome shotgun (WGS) entry which is preliminary data.</text>
</comment>
<dbReference type="Gene3D" id="1.20.1250.20">
    <property type="entry name" value="MFS general substrate transporter like domains"/>
    <property type="match status" value="1"/>
</dbReference>
<protein>
    <submittedName>
        <fullName evidence="8">MFS transporter</fullName>
    </submittedName>
</protein>
<keyword evidence="4 6" id="KW-1133">Transmembrane helix</keyword>
<feature type="transmembrane region" description="Helical" evidence="6">
    <location>
        <begin position="432"/>
        <end position="451"/>
    </location>
</feature>
<dbReference type="Pfam" id="PF07690">
    <property type="entry name" value="MFS_1"/>
    <property type="match status" value="1"/>
</dbReference>
<dbReference type="RefSeq" id="WP_138449789.1">
    <property type="nucleotide sequence ID" value="NZ_VBUT01000007.1"/>
</dbReference>
<dbReference type="PANTHER" id="PTHR23501:SF154">
    <property type="entry name" value="MULTIDRUG-EFFLUX TRANSPORTER RV1634-RELATED"/>
    <property type="match status" value="1"/>
</dbReference>
<evidence type="ECO:0000256" key="3">
    <source>
        <dbReference type="ARBA" id="ARBA00022692"/>
    </source>
</evidence>
<evidence type="ECO:0000313" key="8">
    <source>
        <dbReference type="EMBL" id="TLF76042.1"/>
    </source>
</evidence>
<gene>
    <name evidence="8" type="ORF">FEK34_20155</name>
</gene>
<feature type="transmembrane region" description="Helical" evidence="6">
    <location>
        <begin position="53"/>
        <end position="73"/>
    </location>
</feature>
<proteinExistence type="predicted"/>
<feature type="transmembrane region" description="Helical" evidence="6">
    <location>
        <begin position="297"/>
        <end position="320"/>
    </location>
</feature>
<keyword evidence="3 6" id="KW-0812">Transmembrane</keyword>
<dbReference type="SUPFAM" id="SSF103473">
    <property type="entry name" value="MFS general substrate transporter"/>
    <property type="match status" value="1"/>
</dbReference>
<evidence type="ECO:0000259" key="7">
    <source>
        <dbReference type="PROSITE" id="PS50850"/>
    </source>
</evidence>
<feature type="transmembrane region" description="Helical" evidence="6">
    <location>
        <begin position="85"/>
        <end position="108"/>
    </location>
</feature>
<dbReference type="EMBL" id="VBUT01000007">
    <property type="protein sequence ID" value="TLF76042.1"/>
    <property type="molecule type" value="Genomic_DNA"/>
</dbReference>
<accession>A0A5R8NK33</accession>
<feature type="transmembrane region" description="Helical" evidence="6">
    <location>
        <begin position="20"/>
        <end position="41"/>
    </location>
</feature>
<feature type="transmembrane region" description="Helical" evidence="6">
    <location>
        <begin position="229"/>
        <end position="248"/>
    </location>
</feature>
<evidence type="ECO:0000256" key="5">
    <source>
        <dbReference type="ARBA" id="ARBA00023136"/>
    </source>
</evidence>
<dbReference type="PRINTS" id="PR01036">
    <property type="entry name" value="TCRTETB"/>
</dbReference>
<evidence type="ECO:0000256" key="4">
    <source>
        <dbReference type="ARBA" id="ARBA00022989"/>
    </source>
</evidence>
<dbReference type="InterPro" id="IPR011701">
    <property type="entry name" value="MFS"/>
</dbReference>
<feature type="transmembrane region" description="Helical" evidence="6">
    <location>
        <begin position="114"/>
        <end position="134"/>
    </location>
</feature>
<dbReference type="AlphaFoldDB" id="A0A5R8NK33"/>
<feature type="transmembrane region" description="Helical" evidence="6">
    <location>
        <begin position="170"/>
        <end position="188"/>
    </location>
</feature>